<dbReference type="InterPro" id="IPR052042">
    <property type="entry name" value="Tail_sheath_structural"/>
</dbReference>
<name>A0A4R8LTS2_9BURK</name>
<sequence>MPVALSYPGVYIDERPSDVHTVTGVATSITAFIGRTLRGPTDQAMLVTSYADFTRLYGALWADSTLSYAVQQFFTNGGNQAVIVRVQKDAAASTATLAAGLNLSAASEGKWGEQLMARVDWDTRPGDPALFNLFLRDGGTGATETFRNVSVKNTDARYLPTVLKQQSLLARVTAMPATRPAESGKPDPNKDPFSNPAWYTAFGPGSDGAPITDDEITGTGGVGGYHLLDHVDLLNLMCIPPLQRGVDLKPATWDLAAAYCFDRRAVLIVDAPDKWTSVAVAVADMNANNFIAPVNNTAIYFPRLLIPDPLIENRLAAFAPCGVVAGICARTDTQRGVWKAPAGINATLVNVAGLTLDGENPALLTDPDNGRINPLGVNCLRSFPVIGRVVWGARTGRGADALADQWKYLPVRRLAFYIEESLYRGTQWVVFEPNDEPLWAQIRMNIGDFMQTLFRQGAFQGKSASDAYFVRCNSETTTQTDIDNGVVNIIVGFAPLKPAEFVVIQIQQKTAHTS</sequence>
<feature type="domain" description="Tail sheath protein C-terminal" evidence="3">
    <location>
        <begin position="404"/>
        <end position="508"/>
    </location>
</feature>
<evidence type="ECO:0000313" key="5">
    <source>
        <dbReference type="Proteomes" id="UP000295509"/>
    </source>
</evidence>
<proteinExistence type="inferred from homology"/>
<gene>
    <name evidence="4" type="ORF">BX592_108155</name>
</gene>
<dbReference type="PANTHER" id="PTHR35861:SF1">
    <property type="entry name" value="PHAGE TAIL SHEATH PROTEIN"/>
    <property type="match status" value="1"/>
</dbReference>
<dbReference type="Proteomes" id="UP000295509">
    <property type="component" value="Unassembled WGS sequence"/>
</dbReference>
<dbReference type="OrthoDB" id="9767864at2"/>
<dbReference type="AlphaFoldDB" id="A0A4R8LTS2"/>
<reference evidence="4 5" key="1">
    <citation type="submission" date="2019-03" db="EMBL/GenBank/DDBJ databases">
        <title>Genomic Encyclopedia of Type Strains, Phase III (KMG-III): the genomes of soil and plant-associated and newly described type strains.</title>
        <authorList>
            <person name="Whitman W."/>
        </authorList>
    </citation>
    <scope>NUCLEOTIDE SEQUENCE [LARGE SCALE GENOMIC DNA]</scope>
    <source>
        <strain evidence="4 5">LMG 29544</strain>
    </source>
</reference>
<protein>
    <recommendedName>
        <fullName evidence="3">Tail sheath protein C-terminal domain-containing protein</fullName>
    </recommendedName>
</protein>
<dbReference type="InterPro" id="IPR020287">
    <property type="entry name" value="Tail_sheath_C"/>
</dbReference>
<comment type="similarity">
    <text evidence="1">Belongs to the myoviridae tail sheath protein family.</text>
</comment>
<keyword evidence="5" id="KW-1185">Reference proteome</keyword>
<feature type="region of interest" description="Disordered" evidence="2">
    <location>
        <begin position="176"/>
        <end position="197"/>
    </location>
</feature>
<dbReference type="Gene3D" id="3.40.50.11780">
    <property type="match status" value="2"/>
</dbReference>
<dbReference type="Pfam" id="PF17482">
    <property type="entry name" value="Phage_sheath_1C"/>
    <property type="match status" value="1"/>
</dbReference>
<evidence type="ECO:0000256" key="2">
    <source>
        <dbReference type="SAM" id="MobiDB-lite"/>
    </source>
</evidence>
<organism evidence="4 5">
    <name type="scientific">Paraburkholderia rhizosphaerae</name>
    <dbReference type="NCBI Taxonomy" id="480658"/>
    <lineage>
        <taxon>Bacteria</taxon>
        <taxon>Pseudomonadati</taxon>
        <taxon>Pseudomonadota</taxon>
        <taxon>Betaproteobacteria</taxon>
        <taxon>Burkholderiales</taxon>
        <taxon>Burkholderiaceae</taxon>
        <taxon>Paraburkholderia</taxon>
    </lineage>
</organism>
<dbReference type="EMBL" id="SORE01000008">
    <property type="protein sequence ID" value="TDY50918.1"/>
    <property type="molecule type" value="Genomic_DNA"/>
</dbReference>
<accession>A0A4R8LTS2</accession>
<evidence type="ECO:0000313" key="4">
    <source>
        <dbReference type="EMBL" id="TDY50918.1"/>
    </source>
</evidence>
<evidence type="ECO:0000259" key="3">
    <source>
        <dbReference type="Pfam" id="PF17482"/>
    </source>
</evidence>
<comment type="caution">
    <text evidence="4">The sequence shown here is derived from an EMBL/GenBank/DDBJ whole genome shotgun (WGS) entry which is preliminary data.</text>
</comment>
<evidence type="ECO:0000256" key="1">
    <source>
        <dbReference type="ARBA" id="ARBA00008005"/>
    </source>
</evidence>
<dbReference type="RefSeq" id="WP_134192149.1">
    <property type="nucleotide sequence ID" value="NZ_JBHLUW010000003.1"/>
</dbReference>
<dbReference type="PANTHER" id="PTHR35861">
    <property type="match status" value="1"/>
</dbReference>